<keyword evidence="12 19" id="KW-0675">Receptor</keyword>
<evidence type="ECO:0000256" key="5">
    <source>
        <dbReference type="ARBA" id="ARBA00022496"/>
    </source>
</evidence>
<evidence type="ECO:0000256" key="4">
    <source>
        <dbReference type="ARBA" id="ARBA00022452"/>
    </source>
</evidence>
<keyword evidence="7 17" id="KW-0732">Signal</keyword>
<keyword evidence="5" id="KW-0410">Iron transport</keyword>
<dbReference type="Pfam" id="PF00593">
    <property type="entry name" value="TonB_dep_Rec_b-barrel"/>
    <property type="match status" value="1"/>
</dbReference>
<evidence type="ECO:0000256" key="8">
    <source>
        <dbReference type="ARBA" id="ARBA00023004"/>
    </source>
</evidence>
<dbReference type="SUPFAM" id="SSF56935">
    <property type="entry name" value="Porins"/>
    <property type="match status" value="1"/>
</dbReference>
<dbReference type="InterPro" id="IPR036942">
    <property type="entry name" value="Beta-barrel_TonB_sf"/>
</dbReference>
<dbReference type="GO" id="GO:0009279">
    <property type="term" value="C:cell outer membrane"/>
    <property type="evidence" value="ECO:0007669"/>
    <property type="project" value="UniProtKB-SubCell"/>
</dbReference>
<dbReference type="RefSeq" id="WP_186680437.1">
    <property type="nucleotide sequence ID" value="NZ_CP077093.1"/>
</dbReference>
<gene>
    <name evidence="19" type="ORF">HU752_012000</name>
</gene>
<dbReference type="PANTHER" id="PTHR32552:SF82">
    <property type="entry name" value="FCUA PROTEIN"/>
    <property type="match status" value="1"/>
</dbReference>
<evidence type="ECO:0000256" key="7">
    <source>
        <dbReference type="ARBA" id="ARBA00022729"/>
    </source>
</evidence>
<dbReference type="Proteomes" id="UP000634530">
    <property type="component" value="Chromosome"/>
</dbReference>
<name>A0A9E6TTE8_9PSED</name>
<dbReference type="GO" id="GO:0015344">
    <property type="term" value="F:siderophore uptake transmembrane transporter activity"/>
    <property type="evidence" value="ECO:0007669"/>
    <property type="project" value="TreeGrafter"/>
</dbReference>
<evidence type="ECO:0000256" key="6">
    <source>
        <dbReference type="ARBA" id="ARBA00022692"/>
    </source>
</evidence>
<dbReference type="Pfam" id="PF07715">
    <property type="entry name" value="Plug"/>
    <property type="match status" value="1"/>
</dbReference>
<dbReference type="InterPro" id="IPR010105">
    <property type="entry name" value="TonB_sidphr_rcpt"/>
</dbReference>
<feature type="signal peptide" evidence="17">
    <location>
        <begin position="1"/>
        <end position="28"/>
    </location>
</feature>
<keyword evidence="8" id="KW-0408">Iron</keyword>
<evidence type="ECO:0000256" key="10">
    <source>
        <dbReference type="ARBA" id="ARBA00023077"/>
    </source>
</evidence>
<dbReference type="Pfam" id="PF07660">
    <property type="entry name" value="STN"/>
    <property type="match status" value="1"/>
</dbReference>
<dbReference type="InterPro" id="IPR037066">
    <property type="entry name" value="Plug_dom_sf"/>
</dbReference>
<dbReference type="Gene3D" id="3.55.50.30">
    <property type="match status" value="1"/>
</dbReference>
<feature type="domain" description="Secretin/TonB short N-terminal" evidence="18">
    <location>
        <begin position="61"/>
        <end position="112"/>
    </location>
</feature>
<dbReference type="InterPro" id="IPR011662">
    <property type="entry name" value="Secretin/TonB_short_N"/>
</dbReference>
<accession>A0A9E6TTE8</accession>
<evidence type="ECO:0000259" key="18">
    <source>
        <dbReference type="SMART" id="SM00965"/>
    </source>
</evidence>
<feature type="short sequence motif" description="TonB C-terminal box" evidence="15">
    <location>
        <begin position="784"/>
        <end position="801"/>
    </location>
</feature>
<keyword evidence="3 14" id="KW-0813">Transport</keyword>
<dbReference type="Gene3D" id="2.40.170.20">
    <property type="entry name" value="TonB-dependent receptor, beta-barrel domain"/>
    <property type="match status" value="1"/>
</dbReference>
<keyword evidence="11 14" id="KW-0472">Membrane</keyword>
<dbReference type="GO" id="GO:0038023">
    <property type="term" value="F:signaling receptor activity"/>
    <property type="evidence" value="ECO:0007669"/>
    <property type="project" value="InterPro"/>
</dbReference>
<feature type="chain" id="PRO_5038374472" evidence="17">
    <location>
        <begin position="29"/>
        <end position="801"/>
    </location>
</feature>
<organism evidence="19 20">
    <name type="scientific">Pseudomonas vanderleydeniana</name>
    <dbReference type="NCBI Taxonomy" id="2745495"/>
    <lineage>
        <taxon>Bacteria</taxon>
        <taxon>Pseudomonadati</taxon>
        <taxon>Pseudomonadota</taxon>
        <taxon>Gammaproteobacteria</taxon>
        <taxon>Pseudomonadales</taxon>
        <taxon>Pseudomonadaceae</taxon>
        <taxon>Pseudomonas</taxon>
    </lineage>
</organism>
<reference evidence="19 20" key="2">
    <citation type="journal article" date="2021" name="Microorganisms">
        <title>The Ever-Expanding Pseudomonas Genus: Description of 43 New Species and Partition of the Pseudomonas putida Group.</title>
        <authorList>
            <person name="Girard L."/>
            <person name="Lood C."/>
            <person name="Hofte M."/>
            <person name="Vandamme P."/>
            <person name="Rokni-Zadeh H."/>
            <person name="van Noort V."/>
            <person name="Lavigne R."/>
            <person name="De Mot R."/>
        </authorList>
    </citation>
    <scope>NUCLEOTIDE SEQUENCE [LARGE SCALE GENOMIC DNA]</scope>
    <source>
        <strain evidence="19 20">RW8P3</strain>
    </source>
</reference>
<evidence type="ECO:0000256" key="1">
    <source>
        <dbReference type="ARBA" id="ARBA00004571"/>
    </source>
</evidence>
<dbReference type="InterPro" id="IPR000531">
    <property type="entry name" value="Beta-barrel_TonB"/>
</dbReference>
<dbReference type="CDD" id="cd01347">
    <property type="entry name" value="ligand_gated_channel"/>
    <property type="match status" value="1"/>
</dbReference>
<keyword evidence="9" id="KW-0406">Ion transport</keyword>
<dbReference type="PROSITE" id="PS52016">
    <property type="entry name" value="TONB_DEPENDENT_REC_3"/>
    <property type="match status" value="1"/>
</dbReference>
<dbReference type="SMART" id="SM00965">
    <property type="entry name" value="STN"/>
    <property type="match status" value="1"/>
</dbReference>
<dbReference type="KEGG" id="pvw:HU752_012000"/>
<evidence type="ECO:0000256" key="9">
    <source>
        <dbReference type="ARBA" id="ARBA00023065"/>
    </source>
</evidence>
<evidence type="ECO:0000256" key="12">
    <source>
        <dbReference type="ARBA" id="ARBA00023170"/>
    </source>
</evidence>
<proteinExistence type="inferred from homology"/>
<dbReference type="AlphaFoldDB" id="A0A9E6TTE8"/>
<evidence type="ECO:0000256" key="3">
    <source>
        <dbReference type="ARBA" id="ARBA00022448"/>
    </source>
</evidence>
<evidence type="ECO:0000256" key="17">
    <source>
        <dbReference type="SAM" id="SignalP"/>
    </source>
</evidence>
<dbReference type="PROSITE" id="PS01156">
    <property type="entry name" value="TONB_DEPENDENT_REC_2"/>
    <property type="match status" value="1"/>
</dbReference>
<dbReference type="PANTHER" id="PTHR32552">
    <property type="entry name" value="FERRICHROME IRON RECEPTOR-RELATED"/>
    <property type="match status" value="1"/>
</dbReference>
<dbReference type="InterPro" id="IPR039426">
    <property type="entry name" value="TonB-dep_rcpt-like"/>
</dbReference>
<keyword evidence="13 14" id="KW-0998">Cell outer membrane</keyword>
<evidence type="ECO:0000313" key="20">
    <source>
        <dbReference type="Proteomes" id="UP000634530"/>
    </source>
</evidence>
<comment type="similarity">
    <text evidence="2 14 16">Belongs to the TonB-dependent receptor family.</text>
</comment>
<evidence type="ECO:0000256" key="16">
    <source>
        <dbReference type="RuleBase" id="RU003357"/>
    </source>
</evidence>
<dbReference type="Gene3D" id="2.170.130.10">
    <property type="entry name" value="TonB-dependent receptor, plug domain"/>
    <property type="match status" value="1"/>
</dbReference>
<evidence type="ECO:0000313" key="19">
    <source>
        <dbReference type="EMBL" id="QXI30613.1"/>
    </source>
</evidence>
<dbReference type="InterPro" id="IPR012910">
    <property type="entry name" value="Plug_dom"/>
</dbReference>
<dbReference type="NCBIfam" id="TIGR01783">
    <property type="entry name" value="TonB-siderophor"/>
    <property type="match status" value="1"/>
</dbReference>
<dbReference type="EMBL" id="CP077093">
    <property type="protein sequence ID" value="QXI30613.1"/>
    <property type="molecule type" value="Genomic_DNA"/>
</dbReference>
<evidence type="ECO:0000256" key="13">
    <source>
        <dbReference type="ARBA" id="ARBA00023237"/>
    </source>
</evidence>
<keyword evidence="4 14" id="KW-1134">Transmembrane beta strand</keyword>
<keyword evidence="10 16" id="KW-0798">TonB box</keyword>
<sequence>MPAVPPLRLRPLLRFGLVLSLSSTPLLVASAWAENGARRSYEVPAGSLGAALTRFAGLAGVNLSVDPALVSGHASSGLSGEYGVEEGFARLLQGSGLQLVPVGNQAYTLVPAPQGSGSLQLPATSILGADGTTAGQAYAGGQVARRGSQGLLGSRDFMETPFSMTTYTSEAVKNQQARTLGDLIASDPSVRATNPAGGRYEQFTIRGFSLFNSDVSYNGLYGVLPTYTIDMEMADRVDILKGPSQLINGISPRGSVGGGINVVPKRATDKPITEFTGSYASDSQTGGAVDIGRRFGDENQFGVRFNGVKQSGDTTWDHQSVDRQMAVLGLDFRGERLRLSTDIGHTERDTDAPQERVQIGANAKVPNPNDVHRNYAQAWSWAHTKDTFGTLNGEYDLSDSVMVYGGVGLRKSNHDFLRHAVSITNNAGDFSVPPRDFTRDENVRTATMGVRSWFHTGAVSHELNLAASDFYMDFTNGGARYAAGSSNLYNPVQTPEPVTPTRYDDKVYTENRFTGLALSDTLGFFDDRLLLTLGARWQRVKVDDWTNGIKGETSYDEEKISPSGGILFKATDELSLYANYMEGLSQGKIAPSTSRNEDEIFPPFISRQVEVGAKYDFGSFALTAAAFQIRQPAYETNATSRLFGPNGKRQNRGVELSAFGEPLKGFRLLGGVMYIDSKLTNTTNGTYDGNRAPATPEYNVNLGAEWDVPGVEGLTLTGRGIYSSSQYLDQANSKEIDSWERFDVGARYAFKFDDKAITLRASVENVMDKRYWSSAGASDDSEPGLTLSTPRTYLLSATVGF</sequence>
<keyword evidence="6 14" id="KW-0812">Transmembrane</keyword>
<dbReference type="InterPro" id="IPR010917">
    <property type="entry name" value="TonB_rcpt_CS"/>
</dbReference>
<reference evidence="19 20" key="1">
    <citation type="journal article" date="2020" name="Microorganisms">
        <title>Reliable Identification of Environmental Pseudomonas Isolates Using the rpoD Gene.</title>
        <authorList>
            <consortium name="The Broad Institute Genome Sequencing Platform"/>
            <person name="Girard L."/>
            <person name="Lood C."/>
            <person name="Rokni-Zadeh H."/>
            <person name="van Noort V."/>
            <person name="Lavigne R."/>
            <person name="De Mot R."/>
        </authorList>
    </citation>
    <scope>NUCLEOTIDE SEQUENCE [LARGE SCALE GENOMIC DNA]</scope>
    <source>
        <strain evidence="19 20">RW8P3</strain>
    </source>
</reference>
<protein>
    <submittedName>
        <fullName evidence="19">TonB-dependent receptor</fullName>
    </submittedName>
</protein>
<evidence type="ECO:0000256" key="14">
    <source>
        <dbReference type="PROSITE-ProRule" id="PRU01360"/>
    </source>
</evidence>
<evidence type="ECO:0000256" key="2">
    <source>
        <dbReference type="ARBA" id="ARBA00009810"/>
    </source>
</evidence>
<evidence type="ECO:0000256" key="11">
    <source>
        <dbReference type="ARBA" id="ARBA00023136"/>
    </source>
</evidence>
<keyword evidence="20" id="KW-1185">Reference proteome</keyword>
<comment type="subcellular location">
    <subcellularLocation>
        <location evidence="1 14">Cell outer membrane</location>
        <topology evidence="1 14">Multi-pass membrane protein</topology>
    </subcellularLocation>
</comment>
<dbReference type="GO" id="GO:0015891">
    <property type="term" value="P:siderophore transport"/>
    <property type="evidence" value="ECO:0007669"/>
    <property type="project" value="InterPro"/>
</dbReference>
<evidence type="ECO:0000256" key="15">
    <source>
        <dbReference type="PROSITE-ProRule" id="PRU10144"/>
    </source>
</evidence>